<gene>
    <name evidence="11" type="ORF">FJT64_002080</name>
</gene>
<dbReference type="PANTHER" id="PTHR31525:SF1">
    <property type="entry name" value="HEME TRANSPORTER HRG1"/>
    <property type="match status" value="1"/>
</dbReference>
<keyword evidence="8 10" id="KW-0472">Membrane</keyword>
<keyword evidence="12" id="KW-1185">Reference proteome</keyword>
<dbReference type="EMBL" id="VIIS01000414">
    <property type="protein sequence ID" value="KAF0309317.1"/>
    <property type="molecule type" value="Genomic_DNA"/>
</dbReference>
<keyword evidence="9" id="KW-0458">Lysosome</keyword>
<proteinExistence type="inferred from homology"/>
<feature type="transmembrane region" description="Helical" evidence="10">
    <location>
        <begin position="41"/>
        <end position="59"/>
    </location>
</feature>
<keyword evidence="6" id="KW-0967">Endosome</keyword>
<evidence type="ECO:0000313" key="11">
    <source>
        <dbReference type="EMBL" id="KAF0309317.1"/>
    </source>
</evidence>
<dbReference type="PANTHER" id="PTHR31525">
    <property type="entry name" value="HEME TRANSPORTER HRG1"/>
    <property type="match status" value="1"/>
</dbReference>
<evidence type="ECO:0000256" key="8">
    <source>
        <dbReference type="ARBA" id="ARBA00023136"/>
    </source>
</evidence>
<evidence type="ECO:0000256" key="10">
    <source>
        <dbReference type="SAM" id="Phobius"/>
    </source>
</evidence>
<keyword evidence="5 10" id="KW-0812">Transmembrane</keyword>
<evidence type="ECO:0000256" key="2">
    <source>
        <dbReference type="ARBA" id="ARBA00004337"/>
    </source>
</evidence>
<organism evidence="11 12">
    <name type="scientific">Amphibalanus amphitrite</name>
    <name type="common">Striped barnacle</name>
    <name type="synonym">Balanus amphitrite</name>
    <dbReference type="NCBI Taxonomy" id="1232801"/>
    <lineage>
        <taxon>Eukaryota</taxon>
        <taxon>Metazoa</taxon>
        <taxon>Ecdysozoa</taxon>
        <taxon>Arthropoda</taxon>
        <taxon>Crustacea</taxon>
        <taxon>Multicrustacea</taxon>
        <taxon>Cirripedia</taxon>
        <taxon>Thoracica</taxon>
        <taxon>Thoracicalcarea</taxon>
        <taxon>Balanomorpha</taxon>
        <taxon>Balanoidea</taxon>
        <taxon>Balanidae</taxon>
        <taxon>Amphibalaninae</taxon>
        <taxon>Amphibalanus</taxon>
    </lineage>
</organism>
<evidence type="ECO:0000256" key="6">
    <source>
        <dbReference type="ARBA" id="ARBA00022753"/>
    </source>
</evidence>
<reference evidence="11 12" key="1">
    <citation type="submission" date="2019-07" db="EMBL/GenBank/DDBJ databases">
        <title>Draft genome assembly of a fouling barnacle, Amphibalanus amphitrite (Darwin, 1854): The first reference genome for Thecostraca.</title>
        <authorList>
            <person name="Kim W."/>
        </authorList>
    </citation>
    <scope>NUCLEOTIDE SEQUENCE [LARGE SCALE GENOMIC DNA]</scope>
    <source>
        <strain evidence="11">SNU_AA5</strain>
        <tissue evidence="11">Soma without cirri and trophi</tissue>
    </source>
</reference>
<keyword evidence="4" id="KW-0813">Transport</keyword>
<protein>
    <submittedName>
        <fullName evidence="11">Uncharacterized protein</fullName>
    </submittedName>
</protein>
<sequence>MAETDRSTCKTWLYFISCGSGLFAGIAGCLVFIFTFSNYQAGFLALFSALLATLCLHLLMLDHYSLLGVWYTPAILRRITVFAVVILVAALGLMAWYLTEVVTKHQGFYPIETSNPVRAVMSLMNVKWSVTLLALSVSLRRRLLGGPAAYRSLSEASPLGSQDS</sequence>
<evidence type="ECO:0000256" key="7">
    <source>
        <dbReference type="ARBA" id="ARBA00022989"/>
    </source>
</evidence>
<evidence type="ECO:0000256" key="5">
    <source>
        <dbReference type="ARBA" id="ARBA00022692"/>
    </source>
</evidence>
<name>A0A6A4WPL6_AMPAM</name>
<evidence type="ECO:0000313" key="12">
    <source>
        <dbReference type="Proteomes" id="UP000440578"/>
    </source>
</evidence>
<dbReference type="GO" id="GO:0005886">
    <property type="term" value="C:plasma membrane"/>
    <property type="evidence" value="ECO:0007669"/>
    <property type="project" value="TreeGrafter"/>
</dbReference>
<feature type="transmembrane region" description="Helical" evidence="10">
    <location>
        <begin position="79"/>
        <end position="99"/>
    </location>
</feature>
<evidence type="ECO:0000256" key="3">
    <source>
        <dbReference type="ARBA" id="ARBA00006203"/>
    </source>
</evidence>
<dbReference type="PROSITE" id="PS51257">
    <property type="entry name" value="PROKAR_LIPOPROTEIN"/>
    <property type="match status" value="1"/>
</dbReference>
<dbReference type="GO" id="GO:0005765">
    <property type="term" value="C:lysosomal membrane"/>
    <property type="evidence" value="ECO:0007669"/>
    <property type="project" value="UniProtKB-SubCell"/>
</dbReference>
<accession>A0A6A4WPL6</accession>
<keyword evidence="7 10" id="KW-1133">Transmembrane helix</keyword>
<feature type="transmembrane region" description="Helical" evidence="10">
    <location>
        <begin position="12"/>
        <end position="35"/>
    </location>
</feature>
<comment type="subcellular location">
    <subcellularLocation>
        <location evidence="2">Endosome membrane</location>
        <topology evidence="2">Multi-pass membrane protein</topology>
    </subcellularLocation>
    <subcellularLocation>
        <location evidence="1">Lysosome membrane</location>
        <topology evidence="1">Multi-pass membrane protein</topology>
    </subcellularLocation>
</comment>
<comment type="similarity">
    <text evidence="3">Belongs to the HRG family.</text>
</comment>
<dbReference type="InterPro" id="IPR026218">
    <property type="entry name" value="HRG"/>
</dbReference>
<dbReference type="GO" id="GO:0010008">
    <property type="term" value="C:endosome membrane"/>
    <property type="evidence" value="ECO:0007669"/>
    <property type="project" value="UniProtKB-SubCell"/>
</dbReference>
<evidence type="ECO:0000256" key="9">
    <source>
        <dbReference type="ARBA" id="ARBA00023228"/>
    </source>
</evidence>
<evidence type="ECO:0000256" key="1">
    <source>
        <dbReference type="ARBA" id="ARBA00004155"/>
    </source>
</evidence>
<evidence type="ECO:0000256" key="4">
    <source>
        <dbReference type="ARBA" id="ARBA00022448"/>
    </source>
</evidence>
<dbReference type="Proteomes" id="UP000440578">
    <property type="component" value="Unassembled WGS sequence"/>
</dbReference>
<dbReference type="GO" id="GO:0015232">
    <property type="term" value="F:heme transmembrane transporter activity"/>
    <property type="evidence" value="ECO:0007669"/>
    <property type="project" value="InterPro"/>
</dbReference>
<comment type="caution">
    <text evidence="11">The sequence shown here is derived from an EMBL/GenBank/DDBJ whole genome shotgun (WGS) entry which is preliminary data.</text>
</comment>
<dbReference type="GO" id="GO:0020037">
    <property type="term" value="F:heme binding"/>
    <property type="evidence" value="ECO:0007669"/>
    <property type="project" value="TreeGrafter"/>
</dbReference>
<dbReference type="AlphaFoldDB" id="A0A6A4WPL6"/>